<sequence length="179" mass="20148">MLWVGNAGGLNFYNREKDRFERVALQEFTGAKVIKVAKEDHLWIGGLRGLYLYNTKKKEIVKSVTAKYITKLLIDKNDNIWIGTETNGILVINKKGITKMVFKASDKTCGLTNNNIEVIHQDKNGIIRVGTEGGGLHEFDFTTKKFHSVPLPAKVVWDILEVNDRLWLGTPEHGVIVLG</sequence>
<dbReference type="SUPFAM" id="SSF63829">
    <property type="entry name" value="Calcium-dependent phosphotriesterase"/>
    <property type="match status" value="1"/>
</dbReference>
<dbReference type="Pfam" id="PF07494">
    <property type="entry name" value="Reg_prop"/>
    <property type="match status" value="1"/>
</dbReference>
<dbReference type="Proteomes" id="UP000576082">
    <property type="component" value="Unassembled WGS sequence"/>
</dbReference>
<protein>
    <recommendedName>
        <fullName evidence="3">Hybrid sensor histidine kinase/response regulator</fullName>
    </recommendedName>
</protein>
<reference evidence="1 2" key="1">
    <citation type="submission" date="2020-04" db="EMBL/GenBank/DDBJ databases">
        <title>Flammeovirga sp. SR4, a novel species isolated from seawater.</title>
        <authorList>
            <person name="Wang X."/>
        </authorList>
    </citation>
    <scope>NUCLEOTIDE SEQUENCE [LARGE SCALE GENOMIC DNA]</scope>
    <source>
        <strain evidence="1 2">ATCC 23126</strain>
    </source>
</reference>
<gene>
    <name evidence="1" type="ORF">HHU12_34270</name>
</gene>
<evidence type="ECO:0008006" key="3">
    <source>
        <dbReference type="Google" id="ProtNLM"/>
    </source>
</evidence>
<comment type="caution">
    <text evidence="1">The sequence shown here is derived from an EMBL/GenBank/DDBJ whole genome shotgun (WGS) entry which is preliminary data.</text>
</comment>
<evidence type="ECO:0000313" key="2">
    <source>
        <dbReference type="Proteomes" id="UP000576082"/>
    </source>
</evidence>
<dbReference type="EMBL" id="JABANE010000341">
    <property type="protein sequence ID" value="NME73067.1"/>
    <property type="molecule type" value="Genomic_DNA"/>
</dbReference>
<dbReference type="InterPro" id="IPR015943">
    <property type="entry name" value="WD40/YVTN_repeat-like_dom_sf"/>
</dbReference>
<keyword evidence="2" id="KW-1185">Reference proteome</keyword>
<name>A0A7X9S2B2_9BACT</name>
<organism evidence="1 2">
    <name type="scientific">Flammeovirga aprica JL-4</name>
    <dbReference type="NCBI Taxonomy" id="694437"/>
    <lineage>
        <taxon>Bacteria</taxon>
        <taxon>Pseudomonadati</taxon>
        <taxon>Bacteroidota</taxon>
        <taxon>Cytophagia</taxon>
        <taxon>Cytophagales</taxon>
        <taxon>Flammeovirgaceae</taxon>
        <taxon>Flammeovirga</taxon>
    </lineage>
</organism>
<evidence type="ECO:0000313" key="1">
    <source>
        <dbReference type="EMBL" id="NME73067.1"/>
    </source>
</evidence>
<proteinExistence type="predicted"/>
<dbReference type="InterPro" id="IPR011110">
    <property type="entry name" value="Reg_prop"/>
</dbReference>
<accession>A0A7X9S2B2</accession>
<dbReference type="AlphaFoldDB" id="A0A7X9S2B2"/>
<dbReference type="Gene3D" id="2.130.10.10">
    <property type="entry name" value="YVTN repeat-like/Quinoprotein amine dehydrogenase"/>
    <property type="match status" value="1"/>
</dbReference>